<dbReference type="Proteomes" id="UP001596233">
    <property type="component" value="Unassembled WGS sequence"/>
</dbReference>
<organism evidence="1 2">
    <name type="scientific">Paenibacillus septentrionalis</name>
    <dbReference type="NCBI Taxonomy" id="429342"/>
    <lineage>
        <taxon>Bacteria</taxon>
        <taxon>Bacillati</taxon>
        <taxon>Bacillota</taxon>
        <taxon>Bacilli</taxon>
        <taxon>Bacillales</taxon>
        <taxon>Paenibacillaceae</taxon>
        <taxon>Paenibacillus</taxon>
    </lineage>
</organism>
<keyword evidence="2" id="KW-1185">Reference proteome</keyword>
<dbReference type="RefSeq" id="WP_379234302.1">
    <property type="nucleotide sequence ID" value="NZ_JBHSTE010000003.1"/>
</dbReference>
<protein>
    <recommendedName>
        <fullName evidence="3">C2H2-type domain-containing protein</fullName>
    </recommendedName>
</protein>
<sequence length="275" mass="32098">MSRMSHARYRNESEPMSAFDVDDNYDSFTDNDRREFRCFFCNTQIQFSRGRSHDDPHFKNWPSKNHESHCKVPNAIKQLDGKKKEVELETLVSTILPRAMSSNKTISPSVKTYKDKEKKYVGKQTRKFIYDIKNILDPYNKFEVLNDYRDLKFLTEDNDEVCVTDIILTQDQIIESLDANGGESFICILKATVSKITEIRGSYIFDMTKAQNAKYGNSKNFKLYMNYDFVEKNEDKIDSMKKSLIVCYGIASKTDYGYQMELYSIKNQVAILTTF</sequence>
<evidence type="ECO:0008006" key="3">
    <source>
        <dbReference type="Google" id="ProtNLM"/>
    </source>
</evidence>
<name>A0ABW1V3K5_9BACL</name>
<accession>A0ABW1V3K5</accession>
<evidence type="ECO:0000313" key="2">
    <source>
        <dbReference type="Proteomes" id="UP001596233"/>
    </source>
</evidence>
<reference evidence="2" key="1">
    <citation type="journal article" date="2019" name="Int. J. Syst. Evol. Microbiol.">
        <title>The Global Catalogue of Microorganisms (GCM) 10K type strain sequencing project: providing services to taxonomists for standard genome sequencing and annotation.</title>
        <authorList>
            <consortium name="The Broad Institute Genomics Platform"/>
            <consortium name="The Broad Institute Genome Sequencing Center for Infectious Disease"/>
            <person name="Wu L."/>
            <person name="Ma J."/>
        </authorList>
    </citation>
    <scope>NUCLEOTIDE SEQUENCE [LARGE SCALE GENOMIC DNA]</scope>
    <source>
        <strain evidence="2">PCU 280</strain>
    </source>
</reference>
<evidence type="ECO:0000313" key="1">
    <source>
        <dbReference type="EMBL" id="MFC6333150.1"/>
    </source>
</evidence>
<dbReference type="EMBL" id="JBHSTE010000003">
    <property type="protein sequence ID" value="MFC6333150.1"/>
    <property type="molecule type" value="Genomic_DNA"/>
</dbReference>
<gene>
    <name evidence="1" type="ORF">ACFP56_10995</name>
</gene>
<comment type="caution">
    <text evidence="1">The sequence shown here is derived from an EMBL/GenBank/DDBJ whole genome shotgun (WGS) entry which is preliminary data.</text>
</comment>
<proteinExistence type="predicted"/>